<dbReference type="Proteomes" id="UP000037035">
    <property type="component" value="Unassembled WGS sequence"/>
</dbReference>
<evidence type="ECO:0000313" key="3">
    <source>
        <dbReference type="Proteomes" id="UP000037035"/>
    </source>
</evidence>
<dbReference type="VEuPathDB" id="FungiDB:VP01_211g2"/>
<organism evidence="2 3">
    <name type="scientific">Puccinia sorghi</name>
    <dbReference type="NCBI Taxonomy" id="27349"/>
    <lineage>
        <taxon>Eukaryota</taxon>
        <taxon>Fungi</taxon>
        <taxon>Dikarya</taxon>
        <taxon>Basidiomycota</taxon>
        <taxon>Pucciniomycotina</taxon>
        <taxon>Pucciniomycetes</taxon>
        <taxon>Pucciniales</taxon>
        <taxon>Pucciniaceae</taxon>
        <taxon>Puccinia</taxon>
    </lineage>
</organism>
<comment type="caution">
    <text evidence="2">The sequence shown here is derived from an EMBL/GenBank/DDBJ whole genome shotgun (WGS) entry which is preliminary data.</text>
</comment>
<sequence length="150" mass="16528">MSTTHERQAGPSEAAEKDGQQNPTAGLDGGKTTTTVRHRLPKRKVNTVWKPMSTQSCELVQASLARAMHSHASRLDYPSLRRIQRLAAKLAPHIRVPVGVYSGLKSDSTAEKIDLPSLDSLKNRNAHLLRLILHRQKAVAKLQKQLASSL</sequence>
<proteinExistence type="predicted"/>
<feature type="compositionally biased region" description="Basic and acidic residues" evidence="1">
    <location>
        <begin position="1"/>
        <end position="19"/>
    </location>
</feature>
<dbReference type="EMBL" id="LAVV01006970">
    <property type="protein sequence ID" value="KNZ57590.1"/>
    <property type="molecule type" value="Genomic_DNA"/>
</dbReference>
<evidence type="ECO:0000256" key="1">
    <source>
        <dbReference type="SAM" id="MobiDB-lite"/>
    </source>
</evidence>
<accession>A0A0L6VBT8</accession>
<name>A0A0L6VBT8_9BASI</name>
<keyword evidence="3" id="KW-1185">Reference proteome</keyword>
<feature type="region of interest" description="Disordered" evidence="1">
    <location>
        <begin position="1"/>
        <end position="40"/>
    </location>
</feature>
<protein>
    <submittedName>
        <fullName evidence="2">Uncharacterized protein</fullName>
    </submittedName>
</protein>
<dbReference type="AlphaFoldDB" id="A0A0L6VBT8"/>
<evidence type="ECO:0000313" key="2">
    <source>
        <dbReference type="EMBL" id="KNZ57590.1"/>
    </source>
</evidence>
<gene>
    <name evidence="2" type="ORF">VP01_211g2</name>
</gene>
<dbReference type="OrthoDB" id="2505407at2759"/>
<reference evidence="2 3" key="1">
    <citation type="submission" date="2015-08" db="EMBL/GenBank/DDBJ databases">
        <title>Next Generation Sequencing and Analysis of the Genome of Puccinia sorghi L Schw, the Causal Agent of Maize Common Rust.</title>
        <authorList>
            <person name="Rochi L."/>
            <person name="Burguener G."/>
            <person name="Darino M."/>
            <person name="Turjanski A."/>
            <person name="Kreff E."/>
            <person name="Dieguez M.J."/>
            <person name="Sacco F."/>
        </authorList>
    </citation>
    <scope>NUCLEOTIDE SEQUENCE [LARGE SCALE GENOMIC DNA]</scope>
    <source>
        <strain evidence="2 3">RO10H11247</strain>
    </source>
</reference>